<evidence type="ECO:0000259" key="1">
    <source>
        <dbReference type="Pfam" id="PF12770"/>
    </source>
</evidence>
<gene>
    <name evidence="2" type="ORF">PV08_12056</name>
</gene>
<feature type="domain" description="CHAT" evidence="1">
    <location>
        <begin position="671"/>
        <end position="964"/>
    </location>
</feature>
<evidence type="ECO:0000313" key="2">
    <source>
        <dbReference type="EMBL" id="KIW09713.1"/>
    </source>
</evidence>
<dbReference type="GeneID" id="27339139"/>
<dbReference type="HOGENOM" id="CLU_001305_5_1_1"/>
<dbReference type="OrthoDB" id="9991317at2759"/>
<dbReference type="STRING" id="91928.A0A0D2ASL8"/>
<dbReference type="InterPro" id="IPR024983">
    <property type="entry name" value="CHAT_dom"/>
</dbReference>
<dbReference type="VEuPathDB" id="FungiDB:PV08_12056"/>
<dbReference type="EMBL" id="KN847504">
    <property type="protein sequence ID" value="KIW09713.1"/>
    <property type="molecule type" value="Genomic_DNA"/>
</dbReference>
<accession>A0A0D2ASL8</accession>
<dbReference type="RefSeq" id="XP_016229929.1">
    <property type="nucleotide sequence ID" value="XM_016386363.1"/>
</dbReference>
<organism evidence="2 3">
    <name type="scientific">Exophiala spinifera</name>
    <dbReference type="NCBI Taxonomy" id="91928"/>
    <lineage>
        <taxon>Eukaryota</taxon>
        <taxon>Fungi</taxon>
        <taxon>Dikarya</taxon>
        <taxon>Ascomycota</taxon>
        <taxon>Pezizomycotina</taxon>
        <taxon>Eurotiomycetes</taxon>
        <taxon>Chaetothyriomycetidae</taxon>
        <taxon>Chaetothyriales</taxon>
        <taxon>Herpotrichiellaceae</taxon>
        <taxon>Exophiala</taxon>
    </lineage>
</organism>
<reference evidence="2 3" key="1">
    <citation type="submission" date="2015-01" db="EMBL/GenBank/DDBJ databases">
        <title>The Genome Sequence of Exophiala spinifera CBS89968.</title>
        <authorList>
            <consortium name="The Broad Institute Genomics Platform"/>
            <person name="Cuomo C."/>
            <person name="de Hoog S."/>
            <person name="Gorbushina A."/>
            <person name="Stielow B."/>
            <person name="Teixiera M."/>
            <person name="Abouelleil A."/>
            <person name="Chapman S.B."/>
            <person name="Priest M."/>
            <person name="Young S.K."/>
            <person name="Wortman J."/>
            <person name="Nusbaum C."/>
            <person name="Birren B."/>
        </authorList>
    </citation>
    <scope>NUCLEOTIDE SEQUENCE [LARGE SCALE GENOMIC DNA]</scope>
    <source>
        <strain evidence="2 3">CBS 89968</strain>
    </source>
</reference>
<dbReference type="Pfam" id="PF12770">
    <property type="entry name" value="CHAT"/>
    <property type="match status" value="1"/>
</dbReference>
<dbReference type="Proteomes" id="UP000053328">
    <property type="component" value="Unassembled WGS sequence"/>
</dbReference>
<dbReference type="Gene3D" id="1.25.40.10">
    <property type="entry name" value="Tetratricopeptide repeat domain"/>
    <property type="match status" value="1"/>
</dbReference>
<proteinExistence type="predicted"/>
<keyword evidence="3" id="KW-1185">Reference proteome</keyword>
<sequence>MAATTSPYIASVAELRAQCSSMQEYRFKWVLFLRVRALFHSGKHSGNQAQVIQAVEGAQDVIGPTAAMFWEDPEKAARQFPLLPDNYIQQVHEELQQLVSINIQKLPDIILKLARKLRSIATRPENGDRKYLDPAIEVNNKVTSLLEEKSKEWTWTLYYSADMHQRRFCYRKQDEDLELALESTVMALRAMRKEDKHYEDCLDLLVTINGQLYELGRELRYLEEALRFSKAIIDAGRTTARTTSEWVKVLLAHSNLLALESIRASNSDSLNEAMRCLSEALALKPEALSLRASLSFNLGRRHLERFWRSGENSETDLVESLKHHHRAVRLAPPGHTSYGQILNGLAKVYLKRYDRFLEWSDLITAFRLSEKAAVAVNGHPEQQADVLIQLASALERGFEATGIDSRLEASIRLYEEAMSLSGPPLATKIFAAIFAGKAHISRGDITEARRTFVSAINILEELNSQILSRDDQQFILKAYGGLSTVAAALTLEANGEPWEALRVLEKGRGCILNVSIDRRTDLPELKEKSPELYREYMTIRNLVSLETPIQNTPAEQELDTSSTLLAIMKHQEEKTRLEKRIETEFGITPSYQLNSPQQFQKLAELGPIVAFNASGIRCDAFIVTSGEVKAIRLPGVRYEDLKKYTELLNGPKAITEGPISTLGSRNKDLRKFLKWLWIHAVRPVLHELKFLSRCPSDDLPRIWWVTSGLLGLAPLHAAGLPDNENENTDSYVVSSYIPTIKALAQARRRSSHVQLHGKIPLMVTMPETDGYASKLKTSRDVEAIRARLTSAGRPDLEILEIPSKSQVLNKLSKANTVYFACHGEVDQNDPANSGLLLKQGLDFKPERLTFRDLARHNTKSAKMACLLACHTAKNGDEHLTDEMLHIVSGFQLAGFPHVIGSLWAVDDDIVNALSDAFAKRISESDGDDAAIARALHDSVNTKRMVGKRTVNRDVLGWAPFVHFGC</sequence>
<dbReference type="InterPro" id="IPR011990">
    <property type="entry name" value="TPR-like_helical_dom_sf"/>
</dbReference>
<protein>
    <recommendedName>
        <fullName evidence="1">CHAT domain-containing protein</fullName>
    </recommendedName>
</protein>
<evidence type="ECO:0000313" key="3">
    <source>
        <dbReference type="Proteomes" id="UP000053328"/>
    </source>
</evidence>
<name>A0A0D2ASL8_9EURO</name>
<dbReference type="AlphaFoldDB" id="A0A0D2ASL8"/>